<dbReference type="InterPro" id="IPR046947">
    <property type="entry name" value="LytR-like"/>
</dbReference>
<evidence type="ECO:0000313" key="5">
    <source>
        <dbReference type="Proteomes" id="UP000263900"/>
    </source>
</evidence>
<evidence type="ECO:0000259" key="2">
    <source>
        <dbReference type="PROSITE" id="PS50110"/>
    </source>
</evidence>
<feature type="modified residue" description="4-aspartylphosphate" evidence="1">
    <location>
        <position position="55"/>
    </location>
</feature>
<dbReference type="PANTHER" id="PTHR37299">
    <property type="entry name" value="TRANSCRIPTIONAL REGULATOR-RELATED"/>
    <property type="match status" value="1"/>
</dbReference>
<dbReference type="PROSITE" id="PS50930">
    <property type="entry name" value="HTH_LYTTR"/>
    <property type="match status" value="1"/>
</dbReference>
<keyword evidence="1" id="KW-0597">Phosphoprotein</keyword>
<dbReference type="Gene3D" id="3.40.50.2300">
    <property type="match status" value="1"/>
</dbReference>
<dbReference type="KEGG" id="pseg:D3H65_00010"/>
<dbReference type="SMART" id="SM00850">
    <property type="entry name" value="LytTR"/>
    <property type="match status" value="1"/>
</dbReference>
<dbReference type="InterPro" id="IPR001789">
    <property type="entry name" value="Sig_transdc_resp-reg_receiver"/>
</dbReference>
<dbReference type="EMBL" id="CP032157">
    <property type="protein sequence ID" value="AXY72456.1"/>
    <property type="molecule type" value="Genomic_DNA"/>
</dbReference>
<gene>
    <name evidence="4" type="ORF">D3H65_00010</name>
</gene>
<dbReference type="InterPro" id="IPR007492">
    <property type="entry name" value="LytTR_DNA-bd_dom"/>
</dbReference>
<sequence>MIRSIIIDDEKPNIENLAGLLKKHCEEVKVVGAALNADDGGALIEQLQPDLVFLDIQMPGKNGFQLLEGLSAYNFEIILVTAFDQYGIQAVKFSAIDYLLKPVKVDELKAAVHKAEKRLAHTRQNLELQNLLQLLKHQDHRSEHRLALPTTKETRFVNPQDIIRCESSNAYTSFYLADGQKIMVSKPIYEYEELLSDFGFIRCHQSHLVNKKYVKSLVKEDGGSLLLVDNTSIPISRNKKEAVIHALHTLK</sequence>
<accession>A0A3B7MH91</accession>
<dbReference type="SMART" id="SM00448">
    <property type="entry name" value="REC"/>
    <property type="match status" value="1"/>
</dbReference>
<dbReference type="OrthoDB" id="1646880at2"/>
<keyword evidence="4" id="KW-0238">DNA-binding</keyword>
<dbReference type="AlphaFoldDB" id="A0A3B7MH91"/>
<organism evidence="4 5">
    <name type="scientific">Paraflavitalea soli</name>
    <dbReference type="NCBI Taxonomy" id="2315862"/>
    <lineage>
        <taxon>Bacteria</taxon>
        <taxon>Pseudomonadati</taxon>
        <taxon>Bacteroidota</taxon>
        <taxon>Chitinophagia</taxon>
        <taxon>Chitinophagales</taxon>
        <taxon>Chitinophagaceae</taxon>
        <taxon>Paraflavitalea</taxon>
    </lineage>
</organism>
<evidence type="ECO:0000259" key="3">
    <source>
        <dbReference type="PROSITE" id="PS50930"/>
    </source>
</evidence>
<proteinExistence type="predicted"/>
<feature type="domain" description="Response regulatory" evidence="2">
    <location>
        <begin position="3"/>
        <end position="116"/>
    </location>
</feature>
<dbReference type="Proteomes" id="UP000263900">
    <property type="component" value="Chromosome"/>
</dbReference>
<evidence type="ECO:0000313" key="4">
    <source>
        <dbReference type="EMBL" id="AXY72456.1"/>
    </source>
</evidence>
<keyword evidence="5" id="KW-1185">Reference proteome</keyword>
<dbReference type="PANTHER" id="PTHR37299:SF1">
    <property type="entry name" value="STAGE 0 SPORULATION PROTEIN A HOMOLOG"/>
    <property type="match status" value="1"/>
</dbReference>
<evidence type="ECO:0000256" key="1">
    <source>
        <dbReference type="PROSITE-ProRule" id="PRU00169"/>
    </source>
</evidence>
<dbReference type="GO" id="GO:0000156">
    <property type="term" value="F:phosphorelay response regulator activity"/>
    <property type="evidence" value="ECO:0007669"/>
    <property type="project" value="InterPro"/>
</dbReference>
<dbReference type="Pfam" id="PF04397">
    <property type="entry name" value="LytTR"/>
    <property type="match status" value="1"/>
</dbReference>
<dbReference type="SUPFAM" id="SSF52172">
    <property type="entry name" value="CheY-like"/>
    <property type="match status" value="1"/>
</dbReference>
<dbReference type="InterPro" id="IPR011006">
    <property type="entry name" value="CheY-like_superfamily"/>
</dbReference>
<dbReference type="GO" id="GO:0003677">
    <property type="term" value="F:DNA binding"/>
    <property type="evidence" value="ECO:0007669"/>
    <property type="project" value="UniProtKB-KW"/>
</dbReference>
<dbReference type="PROSITE" id="PS50110">
    <property type="entry name" value="RESPONSE_REGULATORY"/>
    <property type="match status" value="1"/>
</dbReference>
<feature type="domain" description="HTH LytTR-type" evidence="3">
    <location>
        <begin position="146"/>
        <end position="249"/>
    </location>
</feature>
<dbReference type="Gene3D" id="2.40.50.1020">
    <property type="entry name" value="LytTr DNA-binding domain"/>
    <property type="match status" value="1"/>
</dbReference>
<dbReference type="RefSeq" id="WP_119048294.1">
    <property type="nucleotide sequence ID" value="NZ_CP032157.1"/>
</dbReference>
<dbReference type="Pfam" id="PF00072">
    <property type="entry name" value="Response_reg"/>
    <property type="match status" value="1"/>
</dbReference>
<protein>
    <submittedName>
        <fullName evidence="4">DNA-binding response regulator</fullName>
    </submittedName>
</protein>
<name>A0A3B7MH91_9BACT</name>
<reference evidence="4 5" key="1">
    <citation type="submission" date="2018-09" db="EMBL/GenBank/DDBJ databases">
        <title>Genome sequencing of strain 6GH32-13.</title>
        <authorList>
            <person name="Weon H.-Y."/>
            <person name="Heo J."/>
            <person name="Kwon S.-W."/>
        </authorList>
    </citation>
    <scope>NUCLEOTIDE SEQUENCE [LARGE SCALE GENOMIC DNA]</scope>
    <source>
        <strain evidence="4 5">5GH32-13</strain>
    </source>
</reference>